<feature type="compositionally biased region" description="Low complexity" evidence="1">
    <location>
        <begin position="9"/>
        <end position="23"/>
    </location>
</feature>
<dbReference type="EMBL" id="JF805083">
    <property type="protein sequence ID" value="AEI30379.1"/>
    <property type="molecule type" value="Genomic_DNA"/>
</dbReference>
<sequence length="76" mass="8229">MATITAVPRSRTATRKGAGTGATNEKAWAGEDRYRMIAEAAYFRAERRGFVAGSELQDWLAAEIEVDELLGDSGAH</sequence>
<evidence type="ECO:0008006" key="3">
    <source>
        <dbReference type="Google" id="ProtNLM"/>
    </source>
</evidence>
<feature type="region of interest" description="Disordered" evidence="1">
    <location>
        <begin position="1"/>
        <end position="24"/>
    </location>
</feature>
<accession>F8UH72</accession>
<name>F8UH72_9ZZZZ</name>
<dbReference type="AlphaFoldDB" id="F8UH72"/>
<dbReference type="Pfam" id="PF11154">
    <property type="entry name" value="DUF2934"/>
    <property type="match status" value="1"/>
</dbReference>
<dbReference type="InterPro" id="IPR021327">
    <property type="entry name" value="DUF2934"/>
</dbReference>
<evidence type="ECO:0000313" key="2">
    <source>
        <dbReference type="EMBL" id="AEI30379.1"/>
    </source>
</evidence>
<protein>
    <recommendedName>
        <fullName evidence="3">DUF2934 domain-containing protein</fullName>
    </recommendedName>
</protein>
<organism evidence="2">
    <name type="scientific">uncultured microorganism</name>
    <dbReference type="NCBI Taxonomy" id="358574"/>
    <lineage>
        <taxon>unclassified sequences</taxon>
        <taxon>environmental samples</taxon>
    </lineage>
</organism>
<proteinExistence type="predicted"/>
<reference evidence="2" key="1">
    <citation type="submission" date="2011-04" db="EMBL/GenBank/DDBJ databases">
        <title>Taxonomic and functional metagenomic profiling of the microbial community in the anoxic sediment of a brackish shallow lake (Laguna de Carrizo Central Spain).</title>
        <authorList>
            <consortium name="CONSOLIDER consortium CSD2007-00005"/>
            <person name="Guazzaroni M.-E."/>
            <person name="Richter M."/>
            <person name="Garcia-Salamanca A."/>
            <person name="Yarza P."/>
            <person name="Ferrer M."/>
        </authorList>
    </citation>
    <scope>NUCLEOTIDE SEQUENCE</scope>
</reference>
<evidence type="ECO:0000256" key="1">
    <source>
        <dbReference type="SAM" id="MobiDB-lite"/>
    </source>
</evidence>
<gene>
    <name evidence="2" type="ORF">LDC_03160</name>
</gene>